<evidence type="ECO:0000256" key="1">
    <source>
        <dbReference type="SAM" id="SignalP"/>
    </source>
</evidence>
<dbReference type="VEuPathDB" id="FungiDB:ASPTUDRAFT_633006"/>
<evidence type="ECO:0000313" key="2">
    <source>
        <dbReference type="EMBL" id="OJI83962.1"/>
    </source>
</evidence>
<feature type="signal peptide" evidence="1">
    <location>
        <begin position="1"/>
        <end position="23"/>
    </location>
</feature>
<keyword evidence="1" id="KW-0732">Signal</keyword>
<gene>
    <name evidence="2" type="ORF">ASPTUDRAFT_633006</name>
</gene>
<sequence>MRLSALVAGHAGTCLLWYCLLQARDDGKTSFQFFLGYFPESYCWSHPSDPESFLGGSLVRIAVVERQGGGSTEGRLSRVCR</sequence>
<reference evidence="3" key="1">
    <citation type="journal article" date="2017" name="Genome Biol.">
        <title>Comparative genomics reveals high biological diversity and specific adaptations in the industrially and medically important fungal genus Aspergillus.</title>
        <authorList>
            <person name="de Vries R.P."/>
            <person name="Riley R."/>
            <person name="Wiebenga A."/>
            <person name="Aguilar-Osorio G."/>
            <person name="Amillis S."/>
            <person name="Uchima C.A."/>
            <person name="Anderluh G."/>
            <person name="Asadollahi M."/>
            <person name="Askin M."/>
            <person name="Barry K."/>
            <person name="Battaglia E."/>
            <person name="Bayram O."/>
            <person name="Benocci T."/>
            <person name="Braus-Stromeyer S.A."/>
            <person name="Caldana C."/>
            <person name="Canovas D."/>
            <person name="Cerqueira G.C."/>
            <person name="Chen F."/>
            <person name="Chen W."/>
            <person name="Choi C."/>
            <person name="Clum A."/>
            <person name="Dos Santos R.A."/>
            <person name="Damasio A.R."/>
            <person name="Diallinas G."/>
            <person name="Emri T."/>
            <person name="Fekete E."/>
            <person name="Flipphi M."/>
            <person name="Freyberg S."/>
            <person name="Gallo A."/>
            <person name="Gournas C."/>
            <person name="Habgood R."/>
            <person name="Hainaut M."/>
            <person name="Harispe M.L."/>
            <person name="Henrissat B."/>
            <person name="Hilden K.S."/>
            <person name="Hope R."/>
            <person name="Hossain A."/>
            <person name="Karabika E."/>
            <person name="Karaffa L."/>
            <person name="Karanyi Z."/>
            <person name="Krasevec N."/>
            <person name="Kuo A."/>
            <person name="Kusch H."/>
            <person name="LaButti K."/>
            <person name="Lagendijk E.L."/>
            <person name="Lapidus A."/>
            <person name="Levasseur A."/>
            <person name="Lindquist E."/>
            <person name="Lipzen A."/>
            <person name="Logrieco A.F."/>
            <person name="MacCabe A."/>
            <person name="Maekelae M.R."/>
            <person name="Malavazi I."/>
            <person name="Melin P."/>
            <person name="Meyer V."/>
            <person name="Mielnichuk N."/>
            <person name="Miskei M."/>
            <person name="Molnar A.P."/>
            <person name="Mule G."/>
            <person name="Ngan C.Y."/>
            <person name="Orejas M."/>
            <person name="Orosz E."/>
            <person name="Ouedraogo J.P."/>
            <person name="Overkamp K.M."/>
            <person name="Park H.-S."/>
            <person name="Perrone G."/>
            <person name="Piumi F."/>
            <person name="Punt P.J."/>
            <person name="Ram A.F."/>
            <person name="Ramon A."/>
            <person name="Rauscher S."/>
            <person name="Record E."/>
            <person name="Riano-Pachon D.M."/>
            <person name="Robert V."/>
            <person name="Roehrig J."/>
            <person name="Ruller R."/>
            <person name="Salamov A."/>
            <person name="Salih N.S."/>
            <person name="Samson R.A."/>
            <person name="Sandor E."/>
            <person name="Sanguinetti M."/>
            <person name="Schuetze T."/>
            <person name="Sepcic K."/>
            <person name="Shelest E."/>
            <person name="Sherlock G."/>
            <person name="Sophianopoulou V."/>
            <person name="Squina F.M."/>
            <person name="Sun H."/>
            <person name="Susca A."/>
            <person name="Todd R.B."/>
            <person name="Tsang A."/>
            <person name="Unkles S.E."/>
            <person name="van de Wiele N."/>
            <person name="van Rossen-Uffink D."/>
            <person name="Oliveira J.V."/>
            <person name="Vesth T.C."/>
            <person name="Visser J."/>
            <person name="Yu J.-H."/>
            <person name="Zhou M."/>
            <person name="Andersen M.R."/>
            <person name="Archer D.B."/>
            <person name="Baker S.E."/>
            <person name="Benoit I."/>
            <person name="Brakhage A.A."/>
            <person name="Braus G.H."/>
            <person name="Fischer R."/>
            <person name="Frisvad J.C."/>
            <person name="Goldman G.H."/>
            <person name="Houbraken J."/>
            <person name="Oakley B."/>
            <person name="Pocsi I."/>
            <person name="Scazzocchio C."/>
            <person name="Seiboth B."/>
            <person name="vanKuyk P.A."/>
            <person name="Wortman J."/>
            <person name="Dyer P.S."/>
            <person name="Grigoriev I.V."/>
        </authorList>
    </citation>
    <scope>NUCLEOTIDE SEQUENCE [LARGE SCALE GENOMIC DNA]</scope>
    <source>
        <strain evidence="3">CBS 134.48</strain>
    </source>
</reference>
<dbReference type="EMBL" id="KV878203">
    <property type="protein sequence ID" value="OJI83962.1"/>
    <property type="molecule type" value="Genomic_DNA"/>
</dbReference>
<name>A0A1L9N4D1_ASPTC</name>
<dbReference type="AlphaFoldDB" id="A0A1L9N4D1"/>
<proteinExistence type="predicted"/>
<organism evidence="2 3">
    <name type="scientific">Aspergillus tubingensis (strain CBS 134.48)</name>
    <dbReference type="NCBI Taxonomy" id="767770"/>
    <lineage>
        <taxon>Eukaryota</taxon>
        <taxon>Fungi</taxon>
        <taxon>Dikarya</taxon>
        <taxon>Ascomycota</taxon>
        <taxon>Pezizomycotina</taxon>
        <taxon>Eurotiomycetes</taxon>
        <taxon>Eurotiomycetidae</taxon>
        <taxon>Eurotiales</taxon>
        <taxon>Aspergillaceae</taxon>
        <taxon>Aspergillus</taxon>
        <taxon>Aspergillus subgen. Circumdati</taxon>
    </lineage>
</organism>
<dbReference type="Proteomes" id="UP000184304">
    <property type="component" value="Unassembled WGS sequence"/>
</dbReference>
<keyword evidence="3" id="KW-1185">Reference proteome</keyword>
<feature type="chain" id="PRO_5013267836" description="Secreted protein" evidence="1">
    <location>
        <begin position="24"/>
        <end position="81"/>
    </location>
</feature>
<accession>A0A1L9N4D1</accession>
<evidence type="ECO:0000313" key="3">
    <source>
        <dbReference type="Proteomes" id="UP000184304"/>
    </source>
</evidence>
<evidence type="ECO:0008006" key="4">
    <source>
        <dbReference type="Google" id="ProtNLM"/>
    </source>
</evidence>
<protein>
    <recommendedName>
        <fullName evidence="4">Secreted protein</fullName>
    </recommendedName>
</protein>